<evidence type="ECO:0000313" key="2">
    <source>
        <dbReference type="Proteomes" id="UP001381693"/>
    </source>
</evidence>
<feature type="non-terminal residue" evidence="1">
    <location>
        <position position="1"/>
    </location>
</feature>
<dbReference type="EMBL" id="JAXCGZ010017120">
    <property type="protein sequence ID" value="KAK7068795.1"/>
    <property type="molecule type" value="Genomic_DNA"/>
</dbReference>
<accession>A0AAN8WYR3</accession>
<dbReference type="AlphaFoldDB" id="A0AAN8WYR3"/>
<dbReference type="Proteomes" id="UP001381693">
    <property type="component" value="Unassembled WGS sequence"/>
</dbReference>
<evidence type="ECO:0000313" key="1">
    <source>
        <dbReference type="EMBL" id="KAK7068795.1"/>
    </source>
</evidence>
<sequence>AYAKHFVNARQEHRSSLSHNNLNIRGLELASQATKRCCVNQLYRYNRQSLYLIVQPVYTSISPIDYNQLDNVARDIKHTNN</sequence>
<keyword evidence="2" id="KW-1185">Reference proteome</keyword>
<name>A0AAN8WYR3_HALRR</name>
<reference evidence="1 2" key="1">
    <citation type="submission" date="2023-11" db="EMBL/GenBank/DDBJ databases">
        <title>Halocaridina rubra genome assembly.</title>
        <authorList>
            <person name="Smith C."/>
        </authorList>
    </citation>
    <scope>NUCLEOTIDE SEQUENCE [LARGE SCALE GENOMIC DNA]</scope>
    <source>
        <strain evidence="1">EP-1</strain>
        <tissue evidence="1">Whole</tissue>
    </source>
</reference>
<comment type="caution">
    <text evidence="1">The sequence shown here is derived from an EMBL/GenBank/DDBJ whole genome shotgun (WGS) entry which is preliminary data.</text>
</comment>
<organism evidence="1 2">
    <name type="scientific">Halocaridina rubra</name>
    <name type="common">Hawaiian red shrimp</name>
    <dbReference type="NCBI Taxonomy" id="373956"/>
    <lineage>
        <taxon>Eukaryota</taxon>
        <taxon>Metazoa</taxon>
        <taxon>Ecdysozoa</taxon>
        <taxon>Arthropoda</taxon>
        <taxon>Crustacea</taxon>
        <taxon>Multicrustacea</taxon>
        <taxon>Malacostraca</taxon>
        <taxon>Eumalacostraca</taxon>
        <taxon>Eucarida</taxon>
        <taxon>Decapoda</taxon>
        <taxon>Pleocyemata</taxon>
        <taxon>Caridea</taxon>
        <taxon>Atyoidea</taxon>
        <taxon>Atyidae</taxon>
        <taxon>Halocaridina</taxon>
    </lineage>
</organism>
<proteinExistence type="predicted"/>
<protein>
    <submittedName>
        <fullName evidence="1">Uncharacterized protein</fullName>
    </submittedName>
</protein>
<gene>
    <name evidence="1" type="ORF">SK128_011846</name>
</gene>